<dbReference type="PIRSF" id="PIRSF005250">
    <property type="entry name" value="UCP005250"/>
    <property type="match status" value="1"/>
</dbReference>
<evidence type="ECO:0000313" key="12">
    <source>
        <dbReference type="Proteomes" id="UP000580879"/>
    </source>
</evidence>
<keyword evidence="2" id="KW-0963">Cytoplasm</keyword>
<dbReference type="InterPro" id="IPR011989">
    <property type="entry name" value="ARM-like"/>
</dbReference>
<proteinExistence type="inferred from homology"/>
<evidence type="ECO:0000256" key="5">
    <source>
        <dbReference type="ARBA" id="ARBA00056900"/>
    </source>
</evidence>
<keyword evidence="4" id="KW-0832">Ubl conjugation</keyword>
<dbReference type="Pfam" id="PF24173">
    <property type="entry name" value="TPR_TTI1_N"/>
    <property type="match status" value="1"/>
</dbReference>
<evidence type="ECO:0000256" key="7">
    <source>
        <dbReference type="ARBA" id="ARBA00071526"/>
    </source>
</evidence>
<evidence type="ECO:0000256" key="3">
    <source>
        <dbReference type="ARBA" id="ARBA00022553"/>
    </source>
</evidence>
<dbReference type="InterPro" id="IPR057566">
    <property type="entry name" value="TPR_TTI1_N"/>
</dbReference>
<comment type="function">
    <text evidence="5">Regulator of the DNA damage response (DDR). Part of the TTT complex that is required to stabilize protein levels of the phosphatidylinositol 3-kinase-related protein kinase (PIKK) family proteins. The TTT complex is involved in the cellular resistance to DNA damage stresses, like ionizing radiation (IR), ultraviolet (UV) and mitomycin C (MMC). Together with the TTT complex and HSP90 may participate in the proper folding of newly synthesized PIKKs. Promotes assembly, stabilizes and maintains the activity of mTORC1 and mTORC2 complexes, which regulate cell growth and survival in response to nutrient and hormonal signals.</text>
</comment>
<evidence type="ECO:0000313" key="11">
    <source>
        <dbReference type="EMBL" id="NWW77242.1"/>
    </source>
</evidence>
<evidence type="ECO:0000256" key="4">
    <source>
        <dbReference type="ARBA" id="ARBA00022843"/>
    </source>
</evidence>
<dbReference type="AlphaFoldDB" id="A0A7K6QTY6"/>
<dbReference type="Proteomes" id="UP000580879">
    <property type="component" value="Unassembled WGS sequence"/>
</dbReference>
<feature type="non-terminal residue" evidence="11">
    <location>
        <position position="1082"/>
    </location>
</feature>
<feature type="region of interest" description="Disordered" evidence="8">
    <location>
        <begin position="771"/>
        <end position="791"/>
    </location>
</feature>
<organism evidence="11 12">
    <name type="scientific">Climacteris rufus</name>
    <name type="common">rufous treecreeper</name>
    <dbReference type="NCBI Taxonomy" id="47695"/>
    <lineage>
        <taxon>Eukaryota</taxon>
        <taxon>Metazoa</taxon>
        <taxon>Chordata</taxon>
        <taxon>Craniata</taxon>
        <taxon>Vertebrata</taxon>
        <taxon>Euteleostomi</taxon>
        <taxon>Archelosauria</taxon>
        <taxon>Archosauria</taxon>
        <taxon>Dinosauria</taxon>
        <taxon>Saurischia</taxon>
        <taxon>Theropoda</taxon>
        <taxon>Coelurosauria</taxon>
        <taxon>Aves</taxon>
        <taxon>Neognathae</taxon>
        <taxon>Neoaves</taxon>
        <taxon>Telluraves</taxon>
        <taxon>Australaves</taxon>
        <taxon>Passeriformes</taxon>
        <taxon>Climacteridae</taxon>
        <taxon>Climacteris</taxon>
    </lineage>
</organism>
<keyword evidence="12" id="KW-1185">Reference proteome</keyword>
<keyword evidence="3" id="KW-0597">Phosphoprotein</keyword>
<feature type="domain" description="TTI1 C-terminal TPR" evidence="10">
    <location>
        <begin position="752"/>
        <end position="1033"/>
    </location>
</feature>
<evidence type="ECO:0000256" key="2">
    <source>
        <dbReference type="ARBA" id="ARBA00022490"/>
    </source>
</evidence>
<dbReference type="Gene3D" id="1.25.10.10">
    <property type="entry name" value="Leucine-rich Repeat Variant"/>
    <property type="match status" value="2"/>
</dbReference>
<dbReference type="EMBL" id="VZRZ01005095">
    <property type="protein sequence ID" value="NWW77242.1"/>
    <property type="molecule type" value="Genomic_DNA"/>
</dbReference>
<dbReference type="FunFam" id="1.25.10.10:FF:000240">
    <property type="entry name" value="TELO2-interacting protein 1 homolog"/>
    <property type="match status" value="1"/>
</dbReference>
<sequence length="1082" mass="119680">MAVFDTPQAAFGALRPVCVQLTRAQTVENVRQLEAHLAGVSGAALQELQEYVLFPLRFALRVPGPKQERLVQSLVQCISSVLAATCVKKQELLQELFSELCTCLAPPPSSGKPAPLSEELKLAVIQALHTLMHSAYGDVILSLYQPSTLPLLGFAVSLLLTLAEQEKAKQIKISALECLQVLVLQCDCQEHRHLDEDEAQQCGDLFASFLPGISITLSRVITGDIKQGHKTTVSAIRLFYLIVGLVMADKQLARIPKSKEKLPVEQSRISELMIHRGPEWSKSTAEKLSLLLHKVVESSSVHPHWKVRLELVELVHHLLRNCSQSLVDSFSHLLKALVGLVNDENSEVQSRCDRVLQGIAEQRIVAQNRALADVLSENLHSLATALPRLMNSQSDTGKVSTLSLLLGYLKLLGPKVNIVLNSVSHLHRLSKALVQVLELDVTDVKIVEARRSGPLGPLQQGVHRGRCQKKYFRFFTEEKVFQLLQQVCRVLGYYGNLYLLVDHFMGLYSESGLYRKQAAMILNELLTGAAGVGVDVLQEREVQPSMDDLKGSVTSILDEYMDQANWYLVTSIDTEESSPEHSVQHSGLAVRAGGVSSSVLLPPLEPPVTARTMNSNIWQICIQLEGVGCFAAVLGKEFRLLLLSALYPVLEKAGDRTLLISETALGTLADICEACGYDSVQRLINENSDYLVNGISLSLRQLAHQPHASQVLDTMLRHSDASLLPLVEDVIQDVLSALDQSYNSQAPTFLRVLQSVMTALVQWFGVPSAEEHQQRQADKGQSGARSQGQQELTITRQEVERWFFDYVSQKQIAEGDLPDLEEEEEADEIPIAQPGPNCDTEGEAPLPGHAQLARDVMERCIHLLSDGSLRVRLKVLDVLELCVTVLHPHGNHLLPMAHRVWPALVTRLISDDPLAVLRAFKVLCTLAQTCGDFLRQRFSKDVLPKLTSSLLSQAPASARAGPVYSHTLAFKLQLAVLQGLGSLCERLDMGESDLNKVADACLIYLSAKQPVKLQEAAQSVFLHLMRVDPDSTWLLLTEVWCPEGYEPPHASLRPLTLRGMGRPRNELTDNVQLLLQRLQQHE</sequence>
<dbReference type="Pfam" id="PF24181">
    <property type="entry name" value="TPR_TTI1_C"/>
    <property type="match status" value="1"/>
</dbReference>
<evidence type="ECO:0000256" key="6">
    <source>
        <dbReference type="ARBA" id="ARBA00061544"/>
    </source>
</evidence>
<feature type="non-terminal residue" evidence="11">
    <location>
        <position position="1"/>
    </location>
</feature>
<reference evidence="11 12" key="1">
    <citation type="submission" date="2019-09" db="EMBL/GenBank/DDBJ databases">
        <title>Bird 10,000 Genomes (B10K) Project - Family phase.</title>
        <authorList>
            <person name="Zhang G."/>
        </authorList>
    </citation>
    <scope>NUCLEOTIDE SEQUENCE [LARGE SCALE GENOMIC DNA]</scope>
    <source>
        <strain evidence="11">B10K-DU-029-53</strain>
    </source>
</reference>
<evidence type="ECO:0000256" key="8">
    <source>
        <dbReference type="SAM" id="MobiDB-lite"/>
    </source>
</evidence>
<feature type="domain" description="TTI1 N-terminal TPR" evidence="9">
    <location>
        <begin position="11"/>
        <end position="344"/>
    </location>
</feature>
<dbReference type="PANTHER" id="PTHR18460">
    <property type="entry name" value="TEL2 INTERACTING PROTEIN 1 TTI1 FAMILY MEMBER"/>
    <property type="match status" value="1"/>
</dbReference>
<feature type="compositionally biased region" description="Acidic residues" evidence="8">
    <location>
        <begin position="816"/>
        <end position="828"/>
    </location>
</feature>
<dbReference type="Pfam" id="PF21547">
    <property type="entry name" value="TTI1"/>
    <property type="match status" value="1"/>
</dbReference>
<dbReference type="OrthoDB" id="49511at2759"/>
<dbReference type="InterPro" id="IPR016441">
    <property type="entry name" value="Tti1"/>
</dbReference>
<evidence type="ECO:0000259" key="10">
    <source>
        <dbReference type="Pfam" id="PF24181"/>
    </source>
</evidence>
<dbReference type="SUPFAM" id="SSF48371">
    <property type="entry name" value="ARM repeat"/>
    <property type="match status" value="1"/>
</dbReference>
<protein>
    <recommendedName>
        <fullName evidence="7">TELO2-interacting protein 1 homolog</fullName>
    </recommendedName>
</protein>
<comment type="similarity">
    <text evidence="6">Belongs to the tti1 family.</text>
</comment>
<name>A0A7K6QTY6_9PASS</name>
<comment type="subcellular location">
    <subcellularLocation>
        <location evidence="1">Cytoplasm</location>
    </subcellularLocation>
</comment>
<feature type="region of interest" description="Disordered" evidence="8">
    <location>
        <begin position="816"/>
        <end position="843"/>
    </location>
</feature>
<dbReference type="Pfam" id="PF24176">
    <property type="entry name" value="TPR_TTI1_2nd"/>
    <property type="match status" value="1"/>
</dbReference>
<dbReference type="InterPro" id="IPR049362">
    <property type="entry name" value="TTI1_rpt"/>
</dbReference>
<comment type="caution">
    <text evidence="11">The sequence shown here is derived from an EMBL/GenBank/DDBJ whole genome shotgun (WGS) entry which is preliminary data.</text>
</comment>
<gene>
    <name evidence="11" type="primary">Tti1</name>
    <name evidence="11" type="ORF">CLIRUF_R12106</name>
</gene>
<dbReference type="InterPro" id="IPR016024">
    <property type="entry name" value="ARM-type_fold"/>
</dbReference>
<evidence type="ECO:0000256" key="1">
    <source>
        <dbReference type="ARBA" id="ARBA00004496"/>
    </source>
</evidence>
<dbReference type="PANTHER" id="PTHR18460:SF3">
    <property type="entry name" value="TELO2-INTERACTING PROTEIN 1 HOMOLOG"/>
    <property type="match status" value="1"/>
</dbReference>
<dbReference type="InterPro" id="IPR052587">
    <property type="entry name" value="TELO2-interacting_protein_1"/>
</dbReference>
<dbReference type="GO" id="GO:0005737">
    <property type="term" value="C:cytoplasm"/>
    <property type="evidence" value="ECO:0007669"/>
    <property type="project" value="UniProtKB-SubCell"/>
</dbReference>
<evidence type="ECO:0000259" key="9">
    <source>
        <dbReference type="Pfam" id="PF24173"/>
    </source>
</evidence>
<dbReference type="InterPro" id="IPR057567">
    <property type="entry name" value="TPR_TTI1_C"/>
</dbReference>
<accession>A0A7K6QTY6</accession>
<dbReference type="FunFam" id="1.25.10.10:FF:000229">
    <property type="entry name" value="TELO2-interacting protein 1 homolog"/>
    <property type="match status" value="1"/>
</dbReference>